<gene>
    <name evidence="1" type="ORF">A2227_05415</name>
</gene>
<comment type="caution">
    <text evidence="1">The sequence shown here is derived from an EMBL/GenBank/DDBJ whole genome shotgun (WGS) entry which is preliminary data.</text>
</comment>
<dbReference type="Gene3D" id="3.90.550.10">
    <property type="entry name" value="Spore Coat Polysaccharide Biosynthesis Protein SpsA, Chain A"/>
    <property type="match status" value="1"/>
</dbReference>
<accession>A0A1F5SNC5</accession>
<organism evidence="1 2">
    <name type="scientific">Candidatus Falkowbacteria bacterium RIFOXYA2_FULL_47_19</name>
    <dbReference type="NCBI Taxonomy" id="1797994"/>
    <lineage>
        <taxon>Bacteria</taxon>
        <taxon>Candidatus Falkowiibacteriota</taxon>
    </lineage>
</organism>
<evidence type="ECO:0000313" key="2">
    <source>
        <dbReference type="Proteomes" id="UP000178367"/>
    </source>
</evidence>
<reference evidence="1 2" key="1">
    <citation type="journal article" date="2016" name="Nat. Commun.">
        <title>Thousands of microbial genomes shed light on interconnected biogeochemical processes in an aquifer system.</title>
        <authorList>
            <person name="Anantharaman K."/>
            <person name="Brown C.T."/>
            <person name="Hug L.A."/>
            <person name="Sharon I."/>
            <person name="Castelle C.J."/>
            <person name="Probst A.J."/>
            <person name="Thomas B.C."/>
            <person name="Singh A."/>
            <person name="Wilkins M.J."/>
            <person name="Karaoz U."/>
            <person name="Brodie E.L."/>
            <person name="Williams K.H."/>
            <person name="Hubbard S.S."/>
            <person name="Banfield J.F."/>
        </authorList>
    </citation>
    <scope>NUCLEOTIDE SEQUENCE [LARGE SCALE GENOMIC DNA]</scope>
</reference>
<proteinExistence type="predicted"/>
<dbReference type="InterPro" id="IPR029044">
    <property type="entry name" value="Nucleotide-diphossugar_trans"/>
</dbReference>
<evidence type="ECO:0000313" key="1">
    <source>
        <dbReference type="EMBL" id="OGF28202.1"/>
    </source>
</evidence>
<name>A0A1F5SNC5_9BACT</name>
<sequence>MNWYLFFRIEKRDLAKTLRRPRNGQEDQMAVISGNVGSWEKTRTVAGVLRSYNNRDVVKAVIRADQARIGKLFVVTNAAADNGATRAWLKEAGYVESEWLEILELGDYSWAKALNAALRCIQNHNRDASIRGKNGFDFILNFSVEALFNKAHIDKMIDAASKYPNAGVIGSRFQAKKYVADTETIPLGRSYNHPRNTFMMIAINRLGHFWWTFDTYCDQIGGMEDIEFIFRMLVYTGLDSVMLDDVIVPLVVGRHYNQKDKEKREQAAMDEIIANHFRPFNEITGGECLKLKVKIIAVIKEMRLQ</sequence>
<dbReference type="EMBL" id="MFGB01000001">
    <property type="protein sequence ID" value="OGF28202.1"/>
    <property type="molecule type" value="Genomic_DNA"/>
</dbReference>
<dbReference type="SUPFAM" id="SSF53448">
    <property type="entry name" value="Nucleotide-diphospho-sugar transferases"/>
    <property type="match status" value="1"/>
</dbReference>
<dbReference type="AlphaFoldDB" id="A0A1F5SNC5"/>
<dbReference type="Proteomes" id="UP000178367">
    <property type="component" value="Unassembled WGS sequence"/>
</dbReference>
<evidence type="ECO:0008006" key="3">
    <source>
        <dbReference type="Google" id="ProtNLM"/>
    </source>
</evidence>
<protein>
    <recommendedName>
        <fullName evidence="3">Glycosyltransferase 2-like domain-containing protein</fullName>
    </recommendedName>
</protein>